<dbReference type="InterPro" id="IPR005302">
    <property type="entry name" value="MoCF_Sase_C"/>
</dbReference>
<dbReference type="RefSeq" id="XP_025430282.1">
    <property type="nucleotide sequence ID" value="XM_025573504.1"/>
</dbReference>
<dbReference type="SUPFAM" id="SSF141673">
    <property type="entry name" value="MOSC N-terminal domain-like"/>
    <property type="match status" value="1"/>
</dbReference>
<accession>A0A318ZKJ0</accession>
<feature type="signal peptide" evidence="1">
    <location>
        <begin position="1"/>
        <end position="17"/>
    </location>
</feature>
<dbReference type="InterPro" id="IPR011037">
    <property type="entry name" value="Pyrv_Knase-like_insert_dom_sf"/>
</dbReference>
<dbReference type="PROSITE" id="PS51340">
    <property type="entry name" value="MOSC"/>
    <property type="match status" value="1"/>
</dbReference>
<dbReference type="PANTHER" id="PTHR14237:SF19">
    <property type="entry name" value="MITOCHONDRIAL AMIDOXIME REDUCING COMPONENT 1"/>
    <property type="match status" value="1"/>
</dbReference>
<keyword evidence="4" id="KW-1185">Reference proteome</keyword>
<sequence>MPSLILVAIILLPLLLLAPIPHLQTWLATHLSHALTLLTHRRNQPKQSHEIVSLRVYPIKSCRGLTLPRTKLLQHGLDLDRRWMIVDATTHTFLTIRQNPRMTLITTALTPDTTEATETLHLSITVPAASSSSSRTTTITIPAHPTPAWLAAHTTLATDIRIWDTTTDGHIYDAAINAPLSNFLGRDVALVYKGPTPRILQGNGAPRRLGREQATNFPDVHPVLLASEASLAELNGRLVAQGEEKITVERFRPNVVVRGEVAWEEDTWKTVRIGGTKLELDVVARCARCQVPNVEPATAVKHKKQPWDTLMAYRRVDEGMKYKPCFGMLSAPRQEGEIAVGMRLEVLEETTKHRYIAGF</sequence>
<gene>
    <name evidence="3" type="ORF">BP01DRAFT_343191</name>
</gene>
<protein>
    <submittedName>
        <fullName evidence="3">MOSC-domain-containing protein</fullName>
    </submittedName>
</protein>
<feature type="chain" id="PRO_5016359549" evidence="1">
    <location>
        <begin position="18"/>
        <end position="359"/>
    </location>
</feature>
<feature type="domain" description="MOSC" evidence="2">
    <location>
        <begin position="194"/>
        <end position="347"/>
    </location>
</feature>
<reference evidence="3 4" key="1">
    <citation type="submission" date="2016-12" db="EMBL/GenBank/DDBJ databases">
        <title>The genomes of Aspergillus section Nigri reveals drivers in fungal speciation.</title>
        <authorList>
            <consortium name="DOE Joint Genome Institute"/>
            <person name="Vesth T.C."/>
            <person name="Nybo J."/>
            <person name="Theobald S."/>
            <person name="Brandl J."/>
            <person name="Frisvad J.C."/>
            <person name="Nielsen K.F."/>
            <person name="Lyhne E.K."/>
            <person name="Kogle M.E."/>
            <person name="Kuo A."/>
            <person name="Riley R."/>
            <person name="Clum A."/>
            <person name="Nolan M."/>
            <person name="Lipzen A."/>
            <person name="Salamov A."/>
            <person name="Henrissat B."/>
            <person name="Wiebenga A."/>
            <person name="De Vries R.P."/>
            <person name="Grigoriev I.V."/>
            <person name="Mortensen U.H."/>
            <person name="Andersen M.R."/>
            <person name="Baker S.E."/>
        </authorList>
    </citation>
    <scope>NUCLEOTIDE SEQUENCE [LARGE SCALE GENOMIC DNA]</scope>
    <source>
        <strain evidence="3 4">JOP 1030-1</strain>
    </source>
</reference>
<evidence type="ECO:0000313" key="3">
    <source>
        <dbReference type="EMBL" id="PYH44300.1"/>
    </source>
</evidence>
<keyword evidence="1" id="KW-0732">Signal</keyword>
<dbReference type="GeneID" id="37074732"/>
<dbReference type="GO" id="GO:0030151">
    <property type="term" value="F:molybdenum ion binding"/>
    <property type="evidence" value="ECO:0007669"/>
    <property type="project" value="InterPro"/>
</dbReference>
<dbReference type="SUPFAM" id="SSF50800">
    <property type="entry name" value="PK beta-barrel domain-like"/>
    <property type="match status" value="1"/>
</dbReference>
<dbReference type="InterPro" id="IPR005303">
    <property type="entry name" value="MOCOS_middle"/>
</dbReference>
<dbReference type="GO" id="GO:0030170">
    <property type="term" value="F:pyridoxal phosphate binding"/>
    <property type="evidence" value="ECO:0007669"/>
    <property type="project" value="InterPro"/>
</dbReference>
<organism evidence="3 4">
    <name type="scientific">Aspergillus saccharolyticus JOP 1030-1</name>
    <dbReference type="NCBI Taxonomy" id="1450539"/>
    <lineage>
        <taxon>Eukaryota</taxon>
        <taxon>Fungi</taxon>
        <taxon>Dikarya</taxon>
        <taxon>Ascomycota</taxon>
        <taxon>Pezizomycotina</taxon>
        <taxon>Eurotiomycetes</taxon>
        <taxon>Eurotiomycetidae</taxon>
        <taxon>Eurotiales</taxon>
        <taxon>Aspergillaceae</taxon>
        <taxon>Aspergillus</taxon>
        <taxon>Aspergillus subgen. Circumdati</taxon>
    </lineage>
</organism>
<dbReference type="GO" id="GO:0003824">
    <property type="term" value="F:catalytic activity"/>
    <property type="evidence" value="ECO:0007669"/>
    <property type="project" value="InterPro"/>
</dbReference>
<proteinExistence type="predicted"/>
<dbReference type="EMBL" id="KZ821238">
    <property type="protein sequence ID" value="PYH44300.1"/>
    <property type="molecule type" value="Genomic_DNA"/>
</dbReference>
<evidence type="ECO:0000259" key="2">
    <source>
        <dbReference type="PROSITE" id="PS51340"/>
    </source>
</evidence>
<evidence type="ECO:0000256" key="1">
    <source>
        <dbReference type="SAM" id="SignalP"/>
    </source>
</evidence>
<dbReference type="OrthoDB" id="17255at2759"/>
<dbReference type="Pfam" id="PF03473">
    <property type="entry name" value="MOSC"/>
    <property type="match status" value="1"/>
</dbReference>
<dbReference type="PANTHER" id="PTHR14237">
    <property type="entry name" value="MOLYBDOPTERIN COFACTOR SULFURASE MOSC"/>
    <property type="match status" value="1"/>
</dbReference>
<name>A0A318ZKJ0_9EURO</name>
<dbReference type="Proteomes" id="UP000248349">
    <property type="component" value="Unassembled WGS sequence"/>
</dbReference>
<dbReference type="STRING" id="1450539.A0A318ZKJ0"/>
<evidence type="ECO:0000313" key="4">
    <source>
        <dbReference type="Proteomes" id="UP000248349"/>
    </source>
</evidence>
<dbReference type="Pfam" id="PF03476">
    <property type="entry name" value="MOSC_N"/>
    <property type="match status" value="1"/>
</dbReference>
<dbReference type="AlphaFoldDB" id="A0A318ZKJ0"/>